<evidence type="ECO:0000313" key="9">
    <source>
        <dbReference type="Proteomes" id="UP000310066"/>
    </source>
</evidence>
<evidence type="ECO:0000256" key="1">
    <source>
        <dbReference type="ARBA" id="ARBA00004225"/>
    </source>
</evidence>
<evidence type="ECO:0000256" key="4">
    <source>
        <dbReference type="ARBA" id="ARBA00023128"/>
    </source>
</evidence>
<keyword evidence="3 7" id="KW-1133">Transmembrane helix</keyword>
<dbReference type="EMBL" id="NAJP01000061">
    <property type="protein sequence ID" value="TKA36271.1"/>
    <property type="molecule type" value="Genomic_DNA"/>
</dbReference>
<feature type="region of interest" description="Disordered" evidence="6">
    <location>
        <begin position="23"/>
        <end position="54"/>
    </location>
</feature>
<dbReference type="PANTHER" id="PTHR28234">
    <property type="entry name" value="NUCLEAR CONTROL OF ATPASE PROTEIN 2"/>
    <property type="match status" value="1"/>
</dbReference>
<evidence type="ECO:0000256" key="6">
    <source>
        <dbReference type="SAM" id="MobiDB-lite"/>
    </source>
</evidence>
<evidence type="ECO:0008006" key="10">
    <source>
        <dbReference type="Google" id="ProtNLM"/>
    </source>
</evidence>
<evidence type="ECO:0000256" key="7">
    <source>
        <dbReference type="SAM" id="Phobius"/>
    </source>
</evidence>
<evidence type="ECO:0000256" key="3">
    <source>
        <dbReference type="ARBA" id="ARBA00022989"/>
    </source>
</evidence>
<protein>
    <recommendedName>
        <fullName evidence="10">NCA2-domain-containing protein</fullName>
    </recommendedName>
</protein>
<evidence type="ECO:0000256" key="5">
    <source>
        <dbReference type="ARBA" id="ARBA00023136"/>
    </source>
</evidence>
<gene>
    <name evidence="8" type="ORF">B0A54_13205</name>
</gene>
<keyword evidence="5 7" id="KW-0472">Membrane</keyword>
<dbReference type="Proteomes" id="UP000310066">
    <property type="component" value="Unassembled WGS sequence"/>
</dbReference>
<sequence>MSFVLDQIRRIDAQLDRVQLASISSSAATTTSPSDPRTTTSPFDDEEPPKPSPHLLALQTSIRALTPSLASDRRALLQPSQILPNLSALSPTINDAPPSLALPAVTDHHHQIPNNDPYETELEWLLVSKATTQTYGYVLAKILDHTVGLAEDLWYWDEILGSRRWTTVYGVQSSPARIWAWGGRVWEDVKARGGSLGIREGGGREVLGLGERWAAFYGVVRQVVRERSVEELRHGVLMSPVTRLRGQIRRKRAVLGAVRLRNANALGVLLGEGLANESVHGEGLVGGLAEGQGRWKTSVARNVALMEAVLLKANDQTTAVEKFDAAVAELTDDDPLYGAEVYEQSDVEGGSGGVSVSPQAVAERLTRVLALALPEYDAAISSAVREHGKPSRLVRYWLPVTVGILSSSTILRILVNRQAEIVQWIEDLGSTVIDFWRNWVIEVRFVETDMKESILISSQPTRKVIKTIRHDGSGEVSLMSKRSLQGDRDSLERMVVDFAISNPVITTGTNAPLTEPQIADLRLKVREGDLTPVLKAYEHDLATPILATLRGNLLRTLLIQVQKTKVDVEIAMGGIDALLKSQELVFGFVGLTPGILVTYFGLHYLRSSLTSKRGARAQGEQGKLLRQLRNIDRVLQHAEPTEFGELGYRDLGLLLCEVQGLRSAAEGSLPRGRVAREFGEDVEELCDVRVGVGRQKAAAERVRWAYGRYLS</sequence>
<organism evidence="8 9">
    <name type="scientific">Friedmanniomyces endolithicus</name>
    <dbReference type="NCBI Taxonomy" id="329885"/>
    <lineage>
        <taxon>Eukaryota</taxon>
        <taxon>Fungi</taxon>
        <taxon>Dikarya</taxon>
        <taxon>Ascomycota</taxon>
        <taxon>Pezizomycotina</taxon>
        <taxon>Dothideomycetes</taxon>
        <taxon>Dothideomycetidae</taxon>
        <taxon>Mycosphaerellales</taxon>
        <taxon>Teratosphaeriaceae</taxon>
        <taxon>Friedmanniomyces</taxon>
    </lineage>
</organism>
<accession>A0A4U0UKL6</accession>
<dbReference type="OrthoDB" id="413313at2759"/>
<dbReference type="InterPro" id="IPR013946">
    <property type="entry name" value="NCA2-like"/>
</dbReference>
<keyword evidence="4" id="KW-0496">Mitochondrion</keyword>
<dbReference type="PANTHER" id="PTHR28234:SF1">
    <property type="entry name" value="NUCLEAR CONTROL OF ATPASE PROTEIN 2"/>
    <property type="match status" value="1"/>
</dbReference>
<dbReference type="Pfam" id="PF08637">
    <property type="entry name" value="NCA2"/>
    <property type="match status" value="1"/>
</dbReference>
<evidence type="ECO:0000313" key="8">
    <source>
        <dbReference type="EMBL" id="TKA36271.1"/>
    </source>
</evidence>
<comment type="subcellular location">
    <subcellularLocation>
        <location evidence="1">Mitochondrion membrane</location>
        <topology evidence="1">Multi-pass membrane protein</topology>
    </subcellularLocation>
</comment>
<reference evidence="8 9" key="1">
    <citation type="submission" date="2017-03" db="EMBL/GenBank/DDBJ databases">
        <title>Genomes of endolithic fungi from Antarctica.</title>
        <authorList>
            <person name="Coleine C."/>
            <person name="Masonjones S."/>
            <person name="Stajich J.E."/>
        </authorList>
    </citation>
    <scope>NUCLEOTIDE SEQUENCE [LARGE SCALE GENOMIC DNA]</scope>
    <source>
        <strain evidence="8 9">CCFEE 5311</strain>
    </source>
</reference>
<feature type="transmembrane region" description="Helical" evidence="7">
    <location>
        <begin position="584"/>
        <end position="605"/>
    </location>
</feature>
<dbReference type="STRING" id="329885.A0A4U0UKL6"/>
<keyword evidence="2 7" id="KW-0812">Transmembrane</keyword>
<evidence type="ECO:0000256" key="2">
    <source>
        <dbReference type="ARBA" id="ARBA00022692"/>
    </source>
</evidence>
<dbReference type="AlphaFoldDB" id="A0A4U0UKL6"/>
<proteinExistence type="predicted"/>
<name>A0A4U0UKL6_9PEZI</name>
<feature type="compositionally biased region" description="Low complexity" evidence="6">
    <location>
        <begin position="23"/>
        <end position="42"/>
    </location>
</feature>
<comment type="caution">
    <text evidence="8">The sequence shown here is derived from an EMBL/GenBank/DDBJ whole genome shotgun (WGS) entry which is preliminary data.</text>
</comment>
<dbReference type="GO" id="GO:0005741">
    <property type="term" value="C:mitochondrial outer membrane"/>
    <property type="evidence" value="ECO:0007669"/>
    <property type="project" value="TreeGrafter"/>
</dbReference>